<dbReference type="InterPro" id="IPR037024">
    <property type="entry name" value="NiFe_Hase_small_N_sf"/>
</dbReference>
<dbReference type="Pfam" id="PF01058">
    <property type="entry name" value="Oxidored_q6"/>
    <property type="match status" value="1"/>
</dbReference>
<evidence type="ECO:0000313" key="4">
    <source>
        <dbReference type="Proteomes" id="UP001594351"/>
    </source>
</evidence>
<dbReference type="PANTHER" id="PTHR42845:SF2">
    <property type="entry name" value="F420-NON-REDUCING HYDROGENASE VHU SUBUNIT G"/>
    <property type="match status" value="1"/>
</dbReference>
<accession>A0ABV6YT30</accession>
<evidence type="ECO:0000313" key="3">
    <source>
        <dbReference type="EMBL" id="MFC1849337.1"/>
    </source>
</evidence>
<keyword evidence="1" id="KW-0560">Oxidoreductase</keyword>
<comment type="caution">
    <text evidence="3">The sequence shown here is derived from an EMBL/GenBank/DDBJ whole genome shotgun (WGS) entry which is preliminary data.</text>
</comment>
<dbReference type="InterPro" id="IPR051349">
    <property type="entry name" value="Hydrogenase_assoc-protein"/>
</dbReference>
<feature type="domain" description="NADH:ubiquinone oxidoreductase-like 20kDa subunit" evidence="2">
    <location>
        <begin position="15"/>
        <end position="181"/>
    </location>
</feature>
<keyword evidence="4" id="KW-1185">Reference proteome</keyword>
<dbReference type="SUPFAM" id="SSF56770">
    <property type="entry name" value="HydA/Nqo6-like"/>
    <property type="match status" value="1"/>
</dbReference>
<dbReference type="EMBL" id="JBHPBY010000033">
    <property type="protein sequence ID" value="MFC1849337.1"/>
    <property type="molecule type" value="Genomic_DNA"/>
</dbReference>
<dbReference type="Proteomes" id="UP001594351">
    <property type="component" value="Unassembled WGS sequence"/>
</dbReference>
<dbReference type="Gene3D" id="3.40.50.700">
    <property type="entry name" value="NADH:ubiquinone oxidoreductase-like, 20kDa subunit"/>
    <property type="match status" value="1"/>
</dbReference>
<evidence type="ECO:0000259" key="2">
    <source>
        <dbReference type="Pfam" id="PF01058"/>
    </source>
</evidence>
<dbReference type="InterPro" id="IPR006137">
    <property type="entry name" value="NADH_UbQ_OxRdtase-like_20kDa"/>
</dbReference>
<dbReference type="PANTHER" id="PTHR42845">
    <property type="entry name" value="COENZYME F420-REDUCING HYDROGENASE, GAMMA SUBUNIT"/>
    <property type="match status" value="1"/>
</dbReference>
<sequence>MTTKPTLAFYWCASCGGCEESVMDLAEDILMVFDTCQFVFFPVALDYKKSDVEAMPDHSITLSMINGAIRTTENEEMARLLRKKSKTVIAYGSCAHLGGIPSLANQFAKQDILSYVYEQADSVQNDEKIYPLEIIQDNGQKVTLPTLYNQVRCLNQVIKVDYYIPGCPPPPKLAQEALLALLNDALPPPGAILAPDIALCEQCPRLDSKPLDLRLERYKRPHLHPIDSEICLLAQGFVCLGPATRGGCEARCIQGNMPCTGCFGPVSGVKDHGAKILSYLCSAASGTAVEDLEVVFAGIPDLVGIFYRYGLAASLLPRKISTK</sequence>
<organism evidence="3 4">
    <name type="scientific">candidate division CSSED10-310 bacterium</name>
    <dbReference type="NCBI Taxonomy" id="2855610"/>
    <lineage>
        <taxon>Bacteria</taxon>
        <taxon>Bacteria division CSSED10-310</taxon>
    </lineage>
</organism>
<gene>
    <name evidence="3" type="ORF">ACFL27_03925</name>
</gene>
<evidence type="ECO:0000256" key="1">
    <source>
        <dbReference type="ARBA" id="ARBA00023002"/>
    </source>
</evidence>
<protein>
    <submittedName>
        <fullName evidence="3">Oxidoreductase</fullName>
    </submittedName>
</protein>
<proteinExistence type="predicted"/>
<name>A0ABV6YT30_UNCC1</name>
<reference evidence="3 4" key="1">
    <citation type="submission" date="2024-09" db="EMBL/GenBank/DDBJ databases">
        <title>Laminarin stimulates single cell rates of sulfate reduction while oxygen inhibits transcriptomic activity in coastal marine sediment.</title>
        <authorList>
            <person name="Lindsay M."/>
            <person name="Orcutt B."/>
            <person name="Emerson D."/>
            <person name="Stepanauskas R."/>
            <person name="D'Angelo T."/>
        </authorList>
    </citation>
    <scope>NUCLEOTIDE SEQUENCE [LARGE SCALE GENOMIC DNA]</scope>
    <source>
        <strain evidence="3">SAG AM-311-K15</strain>
    </source>
</reference>